<reference evidence="4" key="1">
    <citation type="submission" date="2017-02" db="UniProtKB">
        <authorList>
            <consortium name="WormBaseParasite"/>
        </authorList>
    </citation>
    <scope>IDENTIFICATION</scope>
</reference>
<organism evidence="4">
    <name type="scientific">Nippostrongylus brasiliensis</name>
    <name type="common">Rat hookworm</name>
    <dbReference type="NCBI Taxonomy" id="27835"/>
    <lineage>
        <taxon>Eukaryota</taxon>
        <taxon>Metazoa</taxon>
        <taxon>Ecdysozoa</taxon>
        <taxon>Nematoda</taxon>
        <taxon>Chromadorea</taxon>
        <taxon>Rhabditida</taxon>
        <taxon>Rhabditina</taxon>
        <taxon>Rhabditomorpha</taxon>
        <taxon>Strongyloidea</taxon>
        <taxon>Heligmosomidae</taxon>
        <taxon>Nippostrongylus</taxon>
    </lineage>
</organism>
<reference evidence="2 3" key="2">
    <citation type="submission" date="2018-11" db="EMBL/GenBank/DDBJ databases">
        <authorList>
            <consortium name="Pathogen Informatics"/>
        </authorList>
    </citation>
    <scope>NUCLEOTIDE SEQUENCE [LARGE SCALE GENOMIC DNA]</scope>
</reference>
<name>A0A0N4XU24_NIPBR</name>
<dbReference type="EMBL" id="UYSL01019782">
    <property type="protein sequence ID" value="VDL69756.1"/>
    <property type="molecule type" value="Genomic_DNA"/>
</dbReference>
<keyword evidence="3" id="KW-1185">Reference proteome</keyword>
<feature type="region of interest" description="Disordered" evidence="1">
    <location>
        <begin position="1"/>
        <end position="24"/>
    </location>
</feature>
<sequence length="86" mass="9439">MIDAVRHEKTGALDAAQNADEKPSNGLEGLLQKLLSGGQILDLNEFSIPLSALKREEGAITTLCFEMKSITQRVFTFICSVLHNLH</sequence>
<protein>
    <submittedName>
        <fullName evidence="2 4">Uncharacterized protein</fullName>
    </submittedName>
</protein>
<evidence type="ECO:0000256" key="1">
    <source>
        <dbReference type="SAM" id="MobiDB-lite"/>
    </source>
</evidence>
<accession>A0A0N4XU24</accession>
<feature type="compositionally biased region" description="Basic and acidic residues" evidence="1">
    <location>
        <begin position="1"/>
        <end position="11"/>
    </location>
</feature>
<evidence type="ECO:0000313" key="2">
    <source>
        <dbReference type="EMBL" id="VDL69756.1"/>
    </source>
</evidence>
<gene>
    <name evidence="2" type="ORF">NBR_LOCUS6167</name>
</gene>
<dbReference type="Proteomes" id="UP000271162">
    <property type="component" value="Unassembled WGS sequence"/>
</dbReference>
<proteinExistence type="predicted"/>
<dbReference type="WBParaSite" id="NBR_0000616601-mRNA-1">
    <property type="protein sequence ID" value="NBR_0000616601-mRNA-1"/>
    <property type="gene ID" value="NBR_0000616601"/>
</dbReference>
<dbReference type="AlphaFoldDB" id="A0A0N4XU24"/>
<evidence type="ECO:0000313" key="3">
    <source>
        <dbReference type="Proteomes" id="UP000271162"/>
    </source>
</evidence>
<evidence type="ECO:0000313" key="4">
    <source>
        <dbReference type="WBParaSite" id="NBR_0000616601-mRNA-1"/>
    </source>
</evidence>